<proteinExistence type="predicted"/>
<dbReference type="Gene3D" id="3.40.1170.60">
    <property type="match status" value="1"/>
</dbReference>
<comment type="caution">
    <text evidence="1">The sequence shown here is derived from an EMBL/GenBank/DDBJ whole genome shotgun (WGS) entry which is preliminary data.</text>
</comment>
<sequence length="284" mass="29536">MVLDLGDAHVVAVDSAYDVHEVNRGRDVVVNASYSGVLPARFLADKAPAGSIGLDCGIGPQGASIAGLWYLEARDLPAATVDVSGVVLGDGVDVWTHGRISFLNQPARDLGVREGQAVEEAARAMLSGAVVAPSSASEVTNRRTMIEHPSGRAVVCTDSIAFGLPEDRATNVLVTAGHTGRSAVPYLEKFMPHAFICSDGGMGRERSGVAALPVLGAQNVPGAAVDARTARMGDALSSWDTGVISAVNDLAREAGVTEGMSCREAAQLLVSWSNESREEEPHHG</sequence>
<evidence type="ECO:0000313" key="2">
    <source>
        <dbReference type="Proteomes" id="UP000649289"/>
    </source>
</evidence>
<organism evidence="1 2">
    <name type="scientific">Nocardioides hwasunensis</name>
    <dbReference type="NCBI Taxonomy" id="397258"/>
    <lineage>
        <taxon>Bacteria</taxon>
        <taxon>Bacillati</taxon>
        <taxon>Actinomycetota</taxon>
        <taxon>Actinomycetes</taxon>
        <taxon>Propionibacteriales</taxon>
        <taxon>Nocardioidaceae</taxon>
        <taxon>Nocardioides</taxon>
    </lineage>
</organism>
<evidence type="ECO:0000313" key="1">
    <source>
        <dbReference type="EMBL" id="MBD3917041.1"/>
    </source>
</evidence>
<gene>
    <name evidence="1" type="ORF">IEZ25_20675</name>
</gene>
<protein>
    <recommendedName>
        <fullName evidence="3">Carbohydrate kinase family protein</fullName>
    </recommendedName>
</protein>
<accession>A0ABR8MP17</accession>
<dbReference type="Proteomes" id="UP000649289">
    <property type="component" value="Unassembled WGS sequence"/>
</dbReference>
<evidence type="ECO:0008006" key="3">
    <source>
        <dbReference type="Google" id="ProtNLM"/>
    </source>
</evidence>
<name>A0ABR8MP17_9ACTN</name>
<reference evidence="1 2" key="1">
    <citation type="submission" date="2020-09" db="EMBL/GenBank/DDBJ databases">
        <title>novel species in genus Nocardioides.</title>
        <authorList>
            <person name="Zhang G."/>
        </authorList>
    </citation>
    <scope>NUCLEOTIDE SEQUENCE [LARGE SCALE GENOMIC DNA]</scope>
    <source>
        <strain evidence="1 2">19197</strain>
    </source>
</reference>
<dbReference type="EMBL" id="JACXYY010000010">
    <property type="protein sequence ID" value="MBD3917041.1"/>
    <property type="molecule type" value="Genomic_DNA"/>
</dbReference>
<keyword evidence="2" id="KW-1185">Reference proteome</keyword>